<proteinExistence type="predicted"/>
<reference evidence="1 2" key="1">
    <citation type="submission" date="2024-04" db="EMBL/GenBank/DDBJ databases">
        <authorList>
            <person name="Fracassetti M."/>
        </authorList>
    </citation>
    <scope>NUCLEOTIDE SEQUENCE [LARGE SCALE GENOMIC DNA]</scope>
</reference>
<protein>
    <submittedName>
        <fullName evidence="1">Uncharacterized protein</fullName>
    </submittedName>
</protein>
<sequence>MQSQASFSDFVLHPRWSPPVNSANDNWICELLISAIGVVGDRDFISPSSAPSLASSPPRISASASSLAIPSGTATFASASAKIFSSASSNAVETTSFSLAKGPVPAWTAAMAAVEPPTAAFFFLPRWL</sequence>
<evidence type="ECO:0000313" key="1">
    <source>
        <dbReference type="EMBL" id="CAL1388728.1"/>
    </source>
</evidence>
<keyword evidence="2" id="KW-1185">Reference proteome</keyword>
<accession>A0AAV2ERX7</accession>
<gene>
    <name evidence="1" type="ORF">LTRI10_LOCUS29640</name>
</gene>
<dbReference type="Proteomes" id="UP001497516">
    <property type="component" value="Chromosome 5"/>
</dbReference>
<dbReference type="AlphaFoldDB" id="A0AAV2ERX7"/>
<name>A0AAV2ERX7_9ROSI</name>
<evidence type="ECO:0000313" key="2">
    <source>
        <dbReference type="Proteomes" id="UP001497516"/>
    </source>
</evidence>
<dbReference type="EMBL" id="OZ034818">
    <property type="protein sequence ID" value="CAL1388728.1"/>
    <property type="molecule type" value="Genomic_DNA"/>
</dbReference>
<organism evidence="1 2">
    <name type="scientific">Linum trigynum</name>
    <dbReference type="NCBI Taxonomy" id="586398"/>
    <lineage>
        <taxon>Eukaryota</taxon>
        <taxon>Viridiplantae</taxon>
        <taxon>Streptophyta</taxon>
        <taxon>Embryophyta</taxon>
        <taxon>Tracheophyta</taxon>
        <taxon>Spermatophyta</taxon>
        <taxon>Magnoliopsida</taxon>
        <taxon>eudicotyledons</taxon>
        <taxon>Gunneridae</taxon>
        <taxon>Pentapetalae</taxon>
        <taxon>rosids</taxon>
        <taxon>fabids</taxon>
        <taxon>Malpighiales</taxon>
        <taxon>Linaceae</taxon>
        <taxon>Linum</taxon>
    </lineage>
</organism>